<sequence length="84" mass="9578">MLKITKLYTFLSPNYINIYSFVYKRRDGRTVDEGEGVAEDLAENKCLLEGLTVWNAPRRESPFPNSSVSRETGFSLLLEALSCR</sequence>
<dbReference type="Proteomes" id="UP000003155">
    <property type="component" value="Unassembled WGS sequence"/>
</dbReference>
<organism evidence="1 2">
    <name type="scientific">Prevotella denticola CRIS 18C-A</name>
    <dbReference type="NCBI Taxonomy" id="944557"/>
    <lineage>
        <taxon>Bacteria</taxon>
        <taxon>Pseudomonadati</taxon>
        <taxon>Bacteroidota</taxon>
        <taxon>Bacteroidia</taxon>
        <taxon>Bacteroidales</taxon>
        <taxon>Prevotellaceae</taxon>
        <taxon>Prevotella</taxon>
    </lineage>
</organism>
<protein>
    <submittedName>
        <fullName evidence="1">Uncharacterized protein</fullName>
    </submittedName>
</protein>
<keyword evidence="2" id="KW-1185">Reference proteome</keyword>
<evidence type="ECO:0000313" key="2">
    <source>
        <dbReference type="Proteomes" id="UP000003155"/>
    </source>
</evidence>
<comment type="caution">
    <text evidence="1">The sequence shown here is derived from an EMBL/GenBank/DDBJ whole genome shotgun (WGS) entry which is preliminary data.</text>
</comment>
<gene>
    <name evidence="1" type="ORF">HMPREF9303_0445</name>
</gene>
<dbReference type="AlphaFoldDB" id="F0H725"/>
<evidence type="ECO:0000313" key="1">
    <source>
        <dbReference type="EMBL" id="EGC86398.1"/>
    </source>
</evidence>
<accession>F0H725</accession>
<dbReference type="EMBL" id="AEXO01000066">
    <property type="protein sequence ID" value="EGC86398.1"/>
    <property type="molecule type" value="Genomic_DNA"/>
</dbReference>
<reference evidence="1 2" key="1">
    <citation type="submission" date="2011-02" db="EMBL/GenBank/DDBJ databases">
        <authorList>
            <person name="Durkin A.S."/>
            <person name="Madupu R."/>
            <person name="Torralba M."/>
            <person name="Gillis M."/>
            <person name="Methe B."/>
            <person name="Sutton G."/>
            <person name="Nelson K.E."/>
        </authorList>
    </citation>
    <scope>NUCLEOTIDE SEQUENCE [LARGE SCALE GENOMIC DNA]</scope>
    <source>
        <strain evidence="1 2">CRIS 18C-A</strain>
    </source>
</reference>
<proteinExistence type="predicted"/>
<name>F0H725_9BACT</name>